<evidence type="ECO:0000313" key="5">
    <source>
        <dbReference type="EMBL" id="PVY61850.1"/>
    </source>
</evidence>
<dbReference type="PROSITE" id="PS50887">
    <property type="entry name" value="GGDEF"/>
    <property type="match status" value="1"/>
</dbReference>
<dbReference type="InterPro" id="IPR001633">
    <property type="entry name" value="EAL_dom"/>
</dbReference>
<dbReference type="Pfam" id="PF13185">
    <property type="entry name" value="GAF_2"/>
    <property type="match status" value="1"/>
</dbReference>
<reference evidence="5 6" key="1">
    <citation type="submission" date="2018-04" db="EMBL/GenBank/DDBJ databases">
        <title>Genomic Encyclopedia of Type Strains, Phase IV (KMG-IV): sequencing the most valuable type-strain genomes for metagenomic binning, comparative biology and taxonomic classification.</title>
        <authorList>
            <person name="Goeker M."/>
        </authorList>
    </citation>
    <scope>NUCLEOTIDE SEQUENCE [LARGE SCALE GENOMIC DNA]</scope>
    <source>
        <strain evidence="5 6">DSM 10065</strain>
    </source>
</reference>
<dbReference type="NCBIfam" id="TIGR00254">
    <property type="entry name" value="GGDEF"/>
    <property type="match status" value="1"/>
</dbReference>
<dbReference type="CDD" id="cd01949">
    <property type="entry name" value="GGDEF"/>
    <property type="match status" value="1"/>
</dbReference>
<dbReference type="SMART" id="SM00052">
    <property type="entry name" value="EAL"/>
    <property type="match status" value="1"/>
</dbReference>
<dbReference type="InterPro" id="IPR029016">
    <property type="entry name" value="GAF-like_dom_sf"/>
</dbReference>
<feature type="domain" description="EAL" evidence="2">
    <location>
        <begin position="716"/>
        <end position="969"/>
    </location>
</feature>
<dbReference type="EMBL" id="QEKO01000003">
    <property type="protein sequence ID" value="PVY61850.1"/>
    <property type="molecule type" value="Genomic_DNA"/>
</dbReference>
<evidence type="ECO:0000259" key="3">
    <source>
        <dbReference type="PROSITE" id="PS50885"/>
    </source>
</evidence>
<organism evidence="5 6">
    <name type="scientific">Pusillimonas noertemannii</name>
    <dbReference type="NCBI Taxonomy" id="305977"/>
    <lineage>
        <taxon>Bacteria</taxon>
        <taxon>Pseudomonadati</taxon>
        <taxon>Pseudomonadota</taxon>
        <taxon>Betaproteobacteria</taxon>
        <taxon>Burkholderiales</taxon>
        <taxon>Alcaligenaceae</taxon>
        <taxon>Pusillimonas</taxon>
    </lineage>
</organism>
<dbReference type="InterPro" id="IPR003660">
    <property type="entry name" value="HAMP_dom"/>
</dbReference>
<keyword evidence="1" id="KW-1133">Transmembrane helix</keyword>
<evidence type="ECO:0000259" key="4">
    <source>
        <dbReference type="PROSITE" id="PS50887"/>
    </source>
</evidence>
<sequence length="970" mass="108235">MLWRKDALKSIYVRMFLVICVAVLPSLAGLVFYVYEQRGYLTEYSTENTERFVQLAAHDESWLFSSTRNMFSAIANMPLIAEKNWPLCHKYMRNLLKEQTDYHDIGLMSVTGESLCSGLQDPEALRTVNFSDREYFQRALYETGLIVSDYHVGRISGQPVILVATALRTPDGLPWVVLYASLDITSMVRARHAAQHSDESIITILDRNGVVLNSMPPRADIEIGQTLADVPLQELLSRNYQGSGILKRSDGSEWLVSHARTGTEEDPGAFTVIYQHPTATAMAKMYRTFWISGALALLLGLLTLILGWVGIQAIVGRNVRYLAAAAKRLSQGKYDTRVTSMVSGQEFIEIASQLDHMAKALGRQEAQWAQSLQRQLGQNKILQMIAQNQPLDDTLRALTQVTQAQIEGGIVSILLLAPDGEHIQSCIAPSLPDSYAQALAQLCCDDETGTCGSAMAQNRVVVTPDIATDPAWESLRDLALVNELRACWSHPILAADGKVVGSLAVYFHKPGPPGMEDLQFSKMATEVASMAIEHNRHHEALRYQSRHDVLTGLYKREVFTARIDNALSAAAASNQRFYVMNLTLHGFKEINSTFGHHIGDNLLRTVAQRLRNLIGDKGDVGRSSGDEFALLFRQPDLTMPIRDLVQEILNEIRRPAELDGTEMQISASIGIAEYPVSGLEPDVLMRNADSAMHRAEREGTGFAFFDASQHERTPNRLLLLSDLRHALDSDELFLHFQPQISLRRRRTVGFEALLRWKHPSKGLVPPGHFMPVAEYSDLIHPLTLWVLDRALEQCSQWHSKGHHASISVNVSARNLLNPEFPTQIQKLLARHNVPAHYLEVEITESAIMVDATRSLSVLHRIRAIGVRIAIDDFGTGHSSLSYLHKLPVDNLKIDQSFIREMDNDKESQTIVDSIIGLAHNLKVSVTAEGVEDQRSLMRLLQLGCDFAQGYLISRPIAAADADAWLEENRC</sequence>
<dbReference type="GO" id="GO:0007165">
    <property type="term" value="P:signal transduction"/>
    <property type="evidence" value="ECO:0007669"/>
    <property type="project" value="InterPro"/>
</dbReference>
<dbReference type="PROSITE" id="PS50885">
    <property type="entry name" value="HAMP"/>
    <property type="match status" value="1"/>
</dbReference>
<dbReference type="PANTHER" id="PTHR33121">
    <property type="entry name" value="CYCLIC DI-GMP PHOSPHODIESTERASE PDEF"/>
    <property type="match status" value="1"/>
</dbReference>
<dbReference type="PROSITE" id="PS50883">
    <property type="entry name" value="EAL"/>
    <property type="match status" value="1"/>
</dbReference>
<dbReference type="SUPFAM" id="SSF55073">
    <property type="entry name" value="Nucleotide cyclase"/>
    <property type="match status" value="1"/>
</dbReference>
<dbReference type="InterPro" id="IPR050706">
    <property type="entry name" value="Cyclic-di-GMP_PDE-like"/>
</dbReference>
<evidence type="ECO:0000259" key="2">
    <source>
        <dbReference type="PROSITE" id="PS50883"/>
    </source>
</evidence>
<dbReference type="Pfam" id="PF00563">
    <property type="entry name" value="EAL"/>
    <property type="match status" value="1"/>
</dbReference>
<dbReference type="Gene3D" id="3.20.20.450">
    <property type="entry name" value="EAL domain"/>
    <property type="match status" value="1"/>
</dbReference>
<evidence type="ECO:0000313" key="6">
    <source>
        <dbReference type="Proteomes" id="UP000246145"/>
    </source>
</evidence>
<dbReference type="CDD" id="cd06225">
    <property type="entry name" value="HAMP"/>
    <property type="match status" value="1"/>
</dbReference>
<dbReference type="Pfam" id="PF00990">
    <property type="entry name" value="GGDEF"/>
    <property type="match status" value="1"/>
</dbReference>
<dbReference type="InterPro" id="IPR029151">
    <property type="entry name" value="Sensor-like_sf"/>
</dbReference>
<keyword evidence="1" id="KW-0812">Transmembrane</keyword>
<dbReference type="InterPro" id="IPR043128">
    <property type="entry name" value="Rev_trsase/Diguanyl_cyclase"/>
</dbReference>
<feature type="transmembrane region" description="Helical" evidence="1">
    <location>
        <begin position="12"/>
        <end position="35"/>
    </location>
</feature>
<dbReference type="SUPFAM" id="SSF55781">
    <property type="entry name" value="GAF domain-like"/>
    <property type="match status" value="1"/>
</dbReference>
<dbReference type="SUPFAM" id="SSF141868">
    <property type="entry name" value="EAL domain-like"/>
    <property type="match status" value="1"/>
</dbReference>
<feature type="transmembrane region" description="Helical" evidence="1">
    <location>
        <begin position="289"/>
        <end position="311"/>
    </location>
</feature>
<dbReference type="Gene3D" id="3.30.450.40">
    <property type="match status" value="1"/>
</dbReference>
<dbReference type="Proteomes" id="UP000246145">
    <property type="component" value="Unassembled WGS sequence"/>
</dbReference>
<keyword evidence="6" id="KW-1185">Reference proteome</keyword>
<dbReference type="CDD" id="cd12914">
    <property type="entry name" value="PDC1_DGC_like"/>
    <property type="match status" value="1"/>
</dbReference>
<evidence type="ECO:0000256" key="1">
    <source>
        <dbReference type="SAM" id="Phobius"/>
    </source>
</evidence>
<accession>A0A2U1CLF7</accession>
<dbReference type="Gene3D" id="3.30.70.270">
    <property type="match status" value="1"/>
</dbReference>
<dbReference type="SMART" id="SM00267">
    <property type="entry name" value="GGDEF"/>
    <property type="match status" value="1"/>
</dbReference>
<dbReference type="SUPFAM" id="SSF103190">
    <property type="entry name" value="Sensory domain-like"/>
    <property type="match status" value="1"/>
</dbReference>
<dbReference type="CDD" id="cd01948">
    <property type="entry name" value="EAL"/>
    <property type="match status" value="1"/>
</dbReference>
<dbReference type="STRING" id="1231391.GCA_000308195_00392"/>
<dbReference type="InterPro" id="IPR035919">
    <property type="entry name" value="EAL_sf"/>
</dbReference>
<dbReference type="FunFam" id="3.20.20.450:FF:000001">
    <property type="entry name" value="Cyclic di-GMP phosphodiesterase yahA"/>
    <property type="match status" value="1"/>
</dbReference>
<protein>
    <submittedName>
        <fullName evidence="5">Diguanylate cyclase (GGDEF)-like protein</fullName>
    </submittedName>
</protein>
<gene>
    <name evidence="5" type="ORF">C7440_2583</name>
</gene>
<comment type="caution">
    <text evidence="5">The sequence shown here is derived from an EMBL/GenBank/DDBJ whole genome shotgun (WGS) entry which is preliminary data.</text>
</comment>
<feature type="domain" description="HAMP" evidence="3">
    <location>
        <begin position="313"/>
        <end position="366"/>
    </location>
</feature>
<dbReference type="InterPro" id="IPR003018">
    <property type="entry name" value="GAF"/>
</dbReference>
<dbReference type="AlphaFoldDB" id="A0A2U1CLF7"/>
<dbReference type="InterPro" id="IPR000160">
    <property type="entry name" value="GGDEF_dom"/>
</dbReference>
<dbReference type="Gene3D" id="3.30.450.20">
    <property type="entry name" value="PAS domain"/>
    <property type="match status" value="1"/>
</dbReference>
<keyword evidence="1" id="KW-0472">Membrane</keyword>
<feature type="domain" description="GGDEF" evidence="4">
    <location>
        <begin position="575"/>
        <end position="707"/>
    </location>
</feature>
<dbReference type="GO" id="GO:0071111">
    <property type="term" value="F:cyclic-guanylate-specific phosphodiesterase activity"/>
    <property type="evidence" value="ECO:0007669"/>
    <property type="project" value="InterPro"/>
</dbReference>
<dbReference type="GO" id="GO:0016020">
    <property type="term" value="C:membrane"/>
    <property type="evidence" value="ECO:0007669"/>
    <property type="project" value="InterPro"/>
</dbReference>
<dbReference type="PANTHER" id="PTHR33121:SF70">
    <property type="entry name" value="SIGNALING PROTEIN YKOW"/>
    <property type="match status" value="1"/>
</dbReference>
<name>A0A2U1CLF7_9BURK</name>
<dbReference type="Gene3D" id="6.10.340.10">
    <property type="match status" value="1"/>
</dbReference>
<dbReference type="InterPro" id="IPR029787">
    <property type="entry name" value="Nucleotide_cyclase"/>
</dbReference>
<proteinExistence type="predicted"/>
<dbReference type="SMART" id="SM00065">
    <property type="entry name" value="GAF"/>
    <property type="match status" value="1"/>
</dbReference>